<organism evidence="1 2">
    <name type="scientific">Pluteus cervinus</name>
    <dbReference type="NCBI Taxonomy" id="181527"/>
    <lineage>
        <taxon>Eukaryota</taxon>
        <taxon>Fungi</taxon>
        <taxon>Dikarya</taxon>
        <taxon>Basidiomycota</taxon>
        <taxon>Agaricomycotina</taxon>
        <taxon>Agaricomycetes</taxon>
        <taxon>Agaricomycetidae</taxon>
        <taxon>Agaricales</taxon>
        <taxon>Pluteineae</taxon>
        <taxon>Pluteaceae</taxon>
        <taxon>Pluteus</taxon>
    </lineage>
</organism>
<dbReference type="Proteomes" id="UP000308600">
    <property type="component" value="Unassembled WGS sequence"/>
</dbReference>
<protein>
    <submittedName>
        <fullName evidence="1">Uncharacterized protein</fullName>
    </submittedName>
</protein>
<proteinExistence type="predicted"/>
<evidence type="ECO:0000313" key="2">
    <source>
        <dbReference type="Proteomes" id="UP000308600"/>
    </source>
</evidence>
<accession>A0ACD3B4B7</accession>
<keyword evidence="2" id="KW-1185">Reference proteome</keyword>
<sequence>MDLDTSFGPLLIGGLISTALWGVTCVQTYIYFTRKSRDGPAYKAVIAFLFVLCTVDSMLTGYILYYDLVTHSADPLASVAGGWSYTQARSIVSFLSDFIIRTMFAIRLYKFSKNNVILVTWIMTLSLVAFAAGLFCIIQILRINSFERLHEFSNIVSLIFATNALADFSIATSLCYMLHRSRTGFRRTDSLIRLLMIYTLNTGVIFVVDAIPTLVAFVTMPQNLIYNISYLPSAKLHLNSYLACLNARESIREKFEMQDPILVESQLSSGILGRARAPSIESSALRSGSGVPAAISLSVARSSLRRASQ</sequence>
<name>A0ACD3B4B7_9AGAR</name>
<reference evidence="1 2" key="1">
    <citation type="journal article" date="2019" name="Nat. Ecol. Evol.">
        <title>Megaphylogeny resolves global patterns of mushroom evolution.</title>
        <authorList>
            <person name="Varga T."/>
            <person name="Krizsan K."/>
            <person name="Foldi C."/>
            <person name="Dima B."/>
            <person name="Sanchez-Garcia M."/>
            <person name="Sanchez-Ramirez S."/>
            <person name="Szollosi G.J."/>
            <person name="Szarkandi J.G."/>
            <person name="Papp V."/>
            <person name="Albert L."/>
            <person name="Andreopoulos W."/>
            <person name="Angelini C."/>
            <person name="Antonin V."/>
            <person name="Barry K.W."/>
            <person name="Bougher N.L."/>
            <person name="Buchanan P."/>
            <person name="Buyck B."/>
            <person name="Bense V."/>
            <person name="Catcheside P."/>
            <person name="Chovatia M."/>
            <person name="Cooper J."/>
            <person name="Damon W."/>
            <person name="Desjardin D."/>
            <person name="Finy P."/>
            <person name="Geml J."/>
            <person name="Haridas S."/>
            <person name="Hughes K."/>
            <person name="Justo A."/>
            <person name="Karasinski D."/>
            <person name="Kautmanova I."/>
            <person name="Kiss B."/>
            <person name="Kocsube S."/>
            <person name="Kotiranta H."/>
            <person name="LaButti K.M."/>
            <person name="Lechner B.E."/>
            <person name="Liimatainen K."/>
            <person name="Lipzen A."/>
            <person name="Lukacs Z."/>
            <person name="Mihaltcheva S."/>
            <person name="Morgado L.N."/>
            <person name="Niskanen T."/>
            <person name="Noordeloos M.E."/>
            <person name="Ohm R.A."/>
            <person name="Ortiz-Santana B."/>
            <person name="Ovrebo C."/>
            <person name="Racz N."/>
            <person name="Riley R."/>
            <person name="Savchenko A."/>
            <person name="Shiryaev A."/>
            <person name="Soop K."/>
            <person name="Spirin V."/>
            <person name="Szebenyi C."/>
            <person name="Tomsovsky M."/>
            <person name="Tulloss R.E."/>
            <person name="Uehling J."/>
            <person name="Grigoriev I.V."/>
            <person name="Vagvolgyi C."/>
            <person name="Papp T."/>
            <person name="Martin F.M."/>
            <person name="Miettinen O."/>
            <person name="Hibbett D.S."/>
            <person name="Nagy L.G."/>
        </authorList>
    </citation>
    <scope>NUCLEOTIDE SEQUENCE [LARGE SCALE GENOMIC DNA]</scope>
    <source>
        <strain evidence="1 2">NL-1719</strain>
    </source>
</reference>
<evidence type="ECO:0000313" key="1">
    <source>
        <dbReference type="EMBL" id="TFK72650.1"/>
    </source>
</evidence>
<dbReference type="EMBL" id="ML208283">
    <property type="protein sequence ID" value="TFK72650.1"/>
    <property type="molecule type" value="Genomic_DNA"/>
</dbReference>
<gene>
    <name evidence="1" type="ORF">BDN72DRAFT_835960</name>
</gene>